<proteinExistence type="predicted"/>
<reference evidence="1" key="1">
    <citation type="submission" date="2009-02" db="EMBL/GenBank/DDBJ databases">
        <title>Annotation of Streptomyces griseoflavus strain Tu4000.</title>
        <authorList>
            <consortium name="The Broad Institute Genome Sequencing Platform"/>
            <consortium name="Broad Institute Microbial Sequencing Center"/>
            <person name="Fischbach M."/>
            <person name="Godfrey P."/>
            <person name="Ward D."/>
            <person name="Young S."/>
            <person name="Zeng Q."/>
            <person name="Koehrsen M."/>
            <person name="Alvarado L."/>
            <person name="Berlin A.M."/>
            <person name="Bochicchio J."/>
            <person name="Borenstein D."/>
            <person name="Chapman S.B."/>
            <person name="Chen Z."/>
            <person name="Engels R."/>
            <person name="Freedman E."/>
            <person name="Gellesch M."/>
            <person name="Goldberg J."/>
            <person name="Griggs A."/>
            <person name="Gujja S."/>
            <person name="Heilman E.R."/>
            <person name="Heiman D.I."/>
            <person name="Hepburn T.A."/>
            <person name="Howarth C."/>
            <person name="Jen D."/>
            <person name="Larson L."/>
            <person name="Lewis B."/>
            <person name="Mehta T."/>
            <person name="Park D."/>
            <person name="Pearson M."/>
            <person name="Richards J."/>
            <person name="Roberts A."/>
            <person name="Saif S."/>
            <person name="Shea T.D."/>
            <person name="Shenoy N."/>
            <person name="Sisk P."/>
            <person name="Stolte C."/>
            <person name="Sykes S.N."/>
            <person name="Thomson T."/>
            <person name="Walk T."/>
            <person name="White J."/>
            <person name="Yandava C."/>
            <person name="Straight P."/>
            <person name="Clardy J."/>
            <person name="Hung D."/>
            <person name="Kolter R."/>
            <person name="Mekalanos J."/>
            <person name="Walker S."/>
            <person name="Walsh C.T."/>
            <person name="Wieland-Brown L.C."/>
            <person name="Haas B."/>
            <person name="Nusbaum C."/>
            <person name="Birren B."/>
        </authorList>
    </citation>
    <scope>NUCLEOTIDE SEQUENCE [LARGE SCALE GENOMIC DNA]</scope>
    <source>
        <strain evidence="1">Tu4000</strain>
    </source>
</reference>
<dbReference type="STRING" id="467200.SSRG_00834"/>
<organism evidence="1 2">
    <name type="scientific">Streptomyces griseoflavus Tu4000</name>
    <dbReference type="NCBI Taxonomy" id="467200"/>
    <lineage>
        <taxon>Bacteria</taxon>
        <taxon>Bacillati</taxon>
        <taxon>Actinomycetota</taxon>
        <taxon>Actinomycetes</taxon>
        <taxon>Kitasatosporales</taxon>
        <taxon>Streptomycetaceae</taxon>
        <taxon>Streptomyces</taxon>
    </lineage>
</organism>
<dbReference type="Pfam" id="PF13620">
    <property type="entry name" value="CarboxypepD_reg"/>
    <property type="match status" value="1"/>
</dbReference>
<dbReference type="AlphaFoldDB" id="D9XKM1"/>
<sequence length="121" mass="12437">MAGENSLTASSPTFRLAALPVTVQAARETRQDVELAGGAVLRGTVRAGGGRPVEEARVTLLDAAGNVVDTLTTGPDGTFRFVDLSSGEYTVIAAGYPPVATVLQVAGGGRTERDLQLGHED</sequence>
<dbReference type="FunFam" id="2.60.40.1120:FF:000002">
    <property type="entry name" value="MFS transporter"/>
    <property type="match status" value="1"/>
</dbReference>
<dbReference type="Gene3D" id="2.60.40.1120">
    <property type="entry name" value="Carboxypeptidase-like, regulatory domain"/>
    <property type="match status" value="1"/>
</dbReference>
<dbReference type="eggNOG" id="COG4932">
    <property type="taxonomic scope" value="Bacteria"/>
</dbReference>
<evidence type="ECO:0000313" key="1">
    <source>
        <dbReference type="EMBL" id="EFL38030.1"/>
    </source>
</evidence>
<evidence type="ECO:0000313" key="2">
    <source>
        <dbReference type="Proteomes" id="UP000002968"/>
    </source>
</evidence>
<name>D9XKM1_9ACTN</name>
<accession>D9XKM1</accession>
<dbReference type="EMBL" id="GG657758">
    <property type="protein sequence ID" value="EFL38030.1"/>
    <property type="molecule type" value="Genomic_DNA"/>
</dbReference>
<dbReference type="Proteomes" id="UP000002968">
    <property type="component" value="Unassembled WGS sequence"/>
</dbReference>
<dbReference type="SUPFAM" id="SSF49478">
    <property type="entry name" value="Cna protein B-type domain"/>
    <property type="match status" value="1"/>
</dbReference>
<dbReference type="HOGENOM" id="CLU_165542_0_0_11"/>
<protein>
    <submittedName>
        <fullName evidence="1">Efflux protein</fullName>
    </submittedName>
</protein>
<keyword evidence="2" id="KW-1185">Reference proteome</keyword>
<gene>
    <name evidence="1" type="ORF">SSRG_00834</name>
</gene>